<organism evidence="1">
    <name type="scientific">Rhizophora mucronata</name>
    <name type="common">Asiatic mangrove</name>
    <dbReference type="NCBI Taxonomy" id="61149"/>
    <lineage>
        <taxon>Eukaryota</taxon>
        <taxon>Viridiplantae</taxon>
        <taxon>Streptophyta</taxon>
        <taxon>Embryophyta</taxon>
        <taxon>Tracheophyta</taxon>
        <taxon>Spermatophyta</taxon>
        <taxon>Magnoliopsida</taxon>
        <taxon>eudicotyledons</taxon>
        <taxon>Gunneridae</taxon>
        <taxon>Pentapetalae</taxon>
        <taxon>rosids</taxon>
        <taxon>fabids</taxon>
        <taxon>Malpighiales</taxon>
        <taxon>Rhizophoraceae</taxon>
        <taxon>Rhizophora</taxon>
    </lineage>
</organism>
<evidence type="ECO:0000313" key="1">
    <source>
        <dbReference type="EMBL" id="MBX53873.1"/>
    </source>
</evidence>
<reference evidence="1" key="1">
    <citation type="submission" date="2018-02" db="EMBL/GenBank/DDBJ databases">
        <title>Rhizophora mucronata_Transcriptome.</title>
        <authorList>
            <person name="Meera S.P."/>
            <person name="Sreeshan A."/>
            <person name="Augustine A."/>
        </authorList>
    </citation>
    <scope>NUCLEOTIDE SEQUENCE</scope>
    <source>
        <tissue evidence="1">Leaf</tissue>
    </source>
</reference>
<name>A0A2P2PGI7_RHIMU</name>
<proteinExistence type="predicted"/>
<protein>
    <submittedName>
        <fullName evidence="1">Uncharacterized protein</fullName>
    </submittedName>
</protein>
<sequence>MHQDTIASTAWCFNPQNLNGQHYQFCLYFFIKE</sequence>
<accession>A0A2P2PGI7</accession>
<dbReference type="EMBL" id="GGEC01073389">
    <property type="protein sequence ID" value="MBX53873.1"/>
    <property type="molecule type" value="Transcribed_RNA"/>
</dbReference>
<dbReference type="AlphaFoldDB" id="A0A2P2PGI7"/>